<comment type="caution">
    <text evidence="1">The sequence shown here is derived from an EMBL/GenBank/DDBJ whole genome shotgun (WGS) entry which is preliminary data.</text>
</comment>
<evidence type="ECO:0000313" key="2">
    <source>
        <dbReference type="Proteomes" id="UP001314170"/>
    </source>
</evidence>
<reference evidence="1 2" key="1">
    <citation type="submission" date="2024-01" db="EMBL/GenBank/DDBJ databases">
        <authorList>
            <person name="Waweru B."/>
        </authorList>
    </citation>
    <scope>NUCLEOTIDE SEQUENCE [LARGE SCALE GENOMIC DNA]</scope>
</reference>
<gene>
    <name evidence="1" type="ORF">DCAF_LOCUS22792</name>
</gene>
<sequence>MSATSKFDLASLLEKDACTSHFHTQRFYLYSRVVVYGGGGYIIVNMIMKVEDGNGCDSRDMSTMCFEFLLVRGEGERELVSGVKGSRDLTWGCCGPMVVTRGGVDEGKGWLWVLLFPSFFEMMVETVLTKVDGTFRGEGFVRILKG</sequence>
<evidence type="ECO:0000313" key="1">
    <source>
        <dbReference type="EMBL" id="CAK7350068.1"/>
    </source>
</evidence>
<protein>
    <submittedName>
        <fullName evidence="1">Uncharacterized protein</fullName>
    </submittedName>
</protein>
<keyword evidence="2" id="KW-1185">Reference proteome</keyword>
<proteinExistence type="predicted"/>
<name>A0AAV1SGB2_9ROSI</name>
<dbReference type="Proteomes" id="UP001314170">
    <property type="component" value="Unassembled WGS sequence"/>
</dbReference>
<dbReference type="EMBL" id="CAWUPB010001184">
    <property type="protein sequence ID" value="CAK7350068.1"/>
    <property type="molecule type" value="Genomic_DNA"/>
</dbReference>
<organism evidence="1 2">
    <name type="scientific">Dovyalis caffra</name>
    <dbReference type="NCBI Taxonomy" id="77055"/>
    <lineage>
        <taxon>Eukaryota</taxon>
        <taxon>Viridiplantae</taxon>
        <taxon>Streptophyta</taxon>
        <taxon>Embryophyta</taxon>
        <taxon>Tracheophyta</taxon>
        <taxon>Spermatophyta</taxon>
        <taxon>Magnoliopsida</taxon>
        <taxon>eudicotyledons</taxon>
        <taxon>Gunneridae</taxon>
        <taxon>Pentapetalae</taxon>
        <taxon>rosids</taxon>
        <taxon>fabids</taxon>
        <taxon>Malpighiales</taxon>
        <taxon>Salicaceae</taxon>
        <taxon>Flacourtieae</taxon>
        <taxon>Dovyalis</taxon>
    </lineage>
</organism>
<dbReference type="AlphaFoldDB" id="A0AAV1SGB2"/>
<accession>A0AAV1SGB2</accession>